<dbReference type="Proteomes" id="UP000681720">
    <property type="component" value="Unassembled WGS sequence"/>
</dbReference>
<dbReference type="Proteomes" id="UP000663824">
    <property type="component" value="Unassembled WGS sequence"/>
</dbReference>
<dbReference type="Proteomes" id="UP000663834">
    <property type="component" value="Unassembled WGS sequence"/>
</dbReference>
<proteinExistence type="predicted"/>
<gene>
    <name evidence="8" type="ORF">BYL167_LOCUS68835</name>
    <name evidence="1" type="ORF">CJN711_LOCUS19525</name>
    <name evidence="10" type="ORF">GIL414_LOCUS78832</name>
    <name evidence="2" type="ORF">KQP761_LOCUS32940</name>
    <name evidence="3" type="ORF">MBJ925_LOCUS15214</name>
    <name evidence="7" type="ORF">OVN521_LOCUS174</name>
    <name evidence="9" type="ORF">SMN809_LOCUS77129</name>
    <name evidence="6" type="ORF">UXM345_LOCUS562</name>
    <name evidence="4" type="ORF">WKI299_LOCUS14227</name>
    <name evidence="5" type="ORF">XDN619_LOCUS36496</name>
</gene>
<dbReference type="EMBL" id="CAJNOV010009162">
    <property type="protein sequence ID" value="CAF1353080.1"/>
    <property type="molecule type" value="Genomic_DNA"/>
</dbReference>
<evidence type="ECO:0000313" key="3">
    <source>
        <dbReference type="EMBL" id="CAF2062599.1"/>
    </source>
</evidence>
<dbReference type="EMBL" id="CAJOBG010000008">
    <property type="protein sequence ID" value="CAF3734300.1"/>
    <property type="molecule type" value="Genomic_DNA"/>
</dbReference>
<dbReference type="EMBL" id="CAJOBJ010350879">
    <property type="protein sequence ID" value="CAF5207990.1"/>
    <property type="molecule type" value="Genomic_DNA"/>
</dbReference>
<evidence type="ECO:0000313" key="11">
    <source>
        <dbReference type="Proteomes" id="UP000663824"/>
    </source>
</evidence>
<accession>A0A816QP42</accession>
<evidence type="ECO:0000313" key="5">
    <source>
        <dbReference type="EMBL" id="CAF2264683.1"/>
    </source>
</evidence>
<evidence type="ECO:0000313" key="8">
    <source>
        <dbReference type="EMBL" id="CAF5133028.1"/>
    </source>
</evidence>
<comment type="caution">
    <text evidence="3">The sequence shown here is derived from an EMBL/GenBank/DDBJ whole genome shotgun (WGS) entry which is preliminary data.</text>
</comment>
<evidence type="ECO:0000313" key="10">
    <source>
        <dbReference type="EMBL" id="CAF5207990.1"/>
    </source>
</evidence>
<name>A0A816QP42_9BILA</name>
<dbReference type="EMBL" id="CAJNOW010018437">
    <property type="protein sequence ID" value="CAF1665183.1"/>
    <property type="molecule type" value="Genomic_DNA"/>
</dbReference>
<dbReference type="EMBL" id="CAJOBF010000024">
    <property type="protein sequence ID" value="CAF3726765.1"/>
    <property type="molecule type" value="Genomic_DNA"/>
</dbReference>
<dbReference type="Proteomes" id="UP000681967">
    <property type="component" value="Unassembled WGS sequence"/>
</dbReference>
<dbReference type="Proteomes" id="UP000663887">
    <property type="component" value="Unassembled WGS sequence"/>
</dbReference>
<evidence type="ECO:0000313" key="2">
    <source>
        <dbReference type="EMBL" id="CAF1665183.1"/>
    </source>
</evidence>
<evidence type="ECO:0000313" key="12">
    <source>
        <dbReference type="Proteomes" id="UP000663866"/>
    </source>
</evidence>
<evidence type="ECO:0000313" key="6">
    <source>
        <dbReference type="EMBL" id="CAF3726765.1"/>
    </source>
</evidence>
<dbReference type="Proteomes" id="UP000663866">
    <property type="component" value="Unassembled WGS sequence"/>
</dbReference>
<evidence type="ECO:0000313" key="4">
    <source>
        <dbReference type="EMBL" id="CAF2071354.1"/>
    </source>
</evidence>
<dbReference type="EMBL" id="CAJNRF010005481">
    <property type="protein sequence ID" value="CAF2071354.1"/>
    <property type="molecule type" value="Genomic_DNA"/>
</dbReference>
<dbReference type="Proteomes" id="UP000676336">
    <property type="component" value="Unassembled WGS sequence"/>
</dbReference>
<dbReference type="EMBL" id="CAJOBI010336564">
    <property type="protein sequence ID" value="CAF5206753.1"/>
    <property type="molecule type" value="Genomic_DNA"/>
</dbReference>
<keyword evidence="12" id="KW-1185">Reference proteome</keyword>
<reference evidence="3" key="1">
    <citation type="submission" date="2021-02" db="EMBL/GenBank/DDBJ databases">
        <authorList>
            <person name="Nowell W R."/>
        </authorList>
    </citation>
    <scope>NUCLEOTIDE SEQUENCE</scope>
</reference>
<dbReference type="Proteomes" id="UP000663856">
    <property type="component" value="Unassembled WGS sequence"/>
</dbReference>
<dbReference type="Proteomes" id="UP000663855">
    <property type="component" value="Unassembled WGS sequence"/>
</dbReference>
<evidence type="ECO:0000313" key="9">
    <source>
        <dbReference type="EMBL" id="CAF5206753.1"/>
    </source>
</evidence>
<dbReference type="EMBL" id="CAJNRE010007112">
    <property type="protein sequence ID" value="CAF2062599.1"/>
    <property type="molecule type" value="Genomic_DNA"/>
</dbReference>
<dbReference type="EMBL" id="CAJOBH010248809">
    <property type="protein sequence ID" value="CAF5133028.1"/>
    <property type="molecule type" value="Genomic_DNA"/>
</dbReference>
<evidence type="ECO:0000313" key="7">
    <source>
        <dbReference type="EMBL" id="CAF3734300.1"/>
    </source>
</evidence>
<evidence type="ECO:0000313" key="1">
    <source>
        <dbReference type="EMBL" id="CAF1353080.1"/>
    </source>
</evidence>
<dbReference type="EMBL" id="CAJNRG010018884">
    <property type="protein sequence ID" value="CAF2264683.1"/>
    <property type="molecule type" value="Genomic_DNA"/>
</dbReference>
<protein>
    <submittedName>
        <fullName evidence="3">Uncharacterized protein</fullName>
    </submittedName>
</protein>
<dbReference type="AlphaFoldDB" id="A0A816QP42"/>
<organism evidence="3 11">
    <name type="scientific">Rotaria magnacalcarata</name>
    <dbReference type="NCBI Taxonomy" id="392030"/>
    <lineage>
        <taxon>Eukaryota</taxon>
        <taxon>Metazoa</taxon>
        <taxon>Spiralia</taxon>
        <taxon>Gnathifera</taxon>
        <taxon>Rotifera</taxon>
        <taxon>Eurotatoria</taxon>
        <taxon>Bdelloidea</taxon>
        <taxon>Philodinida</taxon>
        <taxon>Philodinidae</taxon>
        <taxon>Rotaria</taxon>
    </lineage>
</organism>
<dbReference type="OrthoDB" id="9998938at2759"/>
<dbReference type="Proteomes" id="UP000663842">
    <property type="component" value="Unassembled WGS sequence"/>
</dbReference>
<sequence>MNHGTYNSTVFSTKNYKEYLTISIEPDISLSNDQEIYLDRCLAYLYSICHIPIVLNCTLLSVSPFSNAINVNRDSLRINHYLRVRQPRKFFWMRNIKQIYVTIRLPTNKNEQITANLIEFHSCRRLPSAARTIIPQIKPIILIYCVEERSLKLNIRGDNCLLQLEFSSEINQNEQLQKGIYYKWSDEGHIRSTAIQFDIDYQLERNLFLI</sequence>